<evidence type="ECO:0000256" key="1">
    <source>
        <dbReference type="ARBA" id="ARBA00008670"/>
    </source>
</evidence>
<dbReference type="AlphaFoldDB" id="A0A9D4HYJ5"/>
<dbReference type="InterPro" id="IPR008983">
    <property type="entry name" value="Tumour_necrosis_fac-like_dom"/>
</dbReference>
<evidence type="ECO:0000313" key="4">
    <source>
        <dbReference type="EMBL" id="KAH3740125.1"/>
    </source>
</evidence>
<feature type="transmembrane region" description="Helical" evidence="2">
    <location>
        <begin position="12"/>
        <end position="32"/>
    </location>
</feature>
<evidence type="ECO:0000259" key="3">
    <source>
        <dbReference type="Pfam" id="PF00229"/>
    </source>
</evidence>
<dbReference type="InterPro" id="IPR006052">
    <property type="entry name" value="TNF_dom"/>
</dbReference>
<organism evidence="4 5">
    <name type="scientific">Dreissena polymorpha</name>
    <name type="common">Zebra mussel</name>
    <name type="synonym">Mytilus polymorpha</name>
    <dbReference type="NCBI Taxonomy" id="45954"/>
    <lineage>
        <taxon>Eukaryota</taxon>
        <taxon>Metazoa</taxon>
        <taxon>Spiralia</taxon>
        <taxon>Lophotrochozoa</taxon>
        <taxon>Mollusca</taxon>
        <taxon>Bivalvia</taxon>
        <taxon>Autobranchia</taxon>
        <taxon>Heteroconchia</taxon>
        <taxon>Euheterodonta</taxon>
        <taxon>Imparidentia</taxon>
        <taxon>Neoheterodontei</taxon>
        <taxon>Myida</taxon>
        <taxon>Dreissenoidea</taxon>
        <taxon>Dreissenidae</taxon>
        <taxon>Dreissena</taxon>
    </lineage>
</organism>
<keyword evidence="2" id="KW-0472">Membrane</keyword>
<sequence length="292" mass="32627">MLRKSMQILRAMIVTEVVLNIAFLLVTAFWVFKRHSNIAITETETKICSQCEYLIPLREISTETPGYVDKLKSLEDNKLCCGDAAEVIELAARKNVIDKFYEQLRDNVPVDAVCEPQLLPDTPQGLIVGVVKVDPTHSKGFHRLLWNKNTRTITKGGLMHLEEEGEIFIRKPGKYFVSARLYIDSNSSSMVSVGDSVVSVGDSVVSVGDSVVSVGDTVTLRMSVLSHQLGYSRVVLEIKRNIGDERAWSTPVQFGALFDFYEYDRVSLSISHPSFVALNGTEDQFVATFVER</sequence>
<dbReference type="SUPFAM" id="SSF49842">
    <property type="entry name" value="TNF-like"/>
    <property type="match status" value="1"/>
</dbReference>
<keyword evidence="5" id="KW-1185">Reference proteome</keyword>
<dbReference type="Gene3D" id="2.60.120.40">
    <property type="match status" value="1"/>
</dbReference>
<name>A0A9D4HYJ5_DREPO</name>
<gene>
    <name evidence="4" type="ORF">DPMN_046820</name>
</gene>
<reference evidence="4" key="1">
    <citation type="journal article" date="2019" name="bioRxiv">
        <title>The Genome of the Zebra Mussel, Dreissena polymorpha: A Resource for Invasive Species Research.</title>
        <authorList>
            <person name="McCartney M.A."/>
            <person name="Auch B."/>
            <person name="Kono T."/>
            <person name="Mallez S."/>
            <person name="Zhang Y."/>
            <person name="Obille A."/>
            <person name="Becker A."/>
            <person name="Abrahante J.E."/>
            <person name="Garbe J."/>
            <person name="Badalamenti J.P."/>
            <person name="Herman A."/>
            <person name="Mangelson H."/>
            <person name="Liachko I."/>
            <person name="Sullivan S."/>
            <person name="Sone E.D."/>
            <person name="Koren S."/>
            <person name="Silverstein K.A.T."/>
            <person name="Beckman K.B."/>
            <person name="Gohl D.M."/>
        </authorList>
    </citation>
    <scope>NUCLEOTIDE SEQUENCE</scope>
    <source>
        <strain evidence="4">Duluth1</strain>
        <tissue evidence="4">Whole animal</tissue>
    </source>
</reference>
<dbReference type="Proteomes" id="UP000828390">
    <property type="component" value="Unassembled WGS sequence"/>
</dbReference>
<dbReference type="EMBL" id="JAIWYP010000011">
    <property type="protein sequence ID" value="KAH3740125.1"/>
    <property type="molecule type" value="Genomic_DNA"/>
</dbReference>
<accession>A0A9D4HYJ5</accession>
<dbReference type="Pfam" id="PF00229">
    <property type="entry name" value="TNF"/>
    <property type="match status" value="1"/>
</dbReference>
<proteinExistence type="inferred from homology"/>
<dbReference type="OrthoDB" id="6122580at2759"/>
<comment type="caution">
    <text evidence="4">The sequence shown here is derived from an EMBL/GenBank/DDBJ whole genome shotgun (WGS) entry which is preliminary data.</text>
</comment>
<protein>
    <recommendedName>
        <fullName evidence="3">THD domain-containing protein</fullName>
    </recommendedName>
</protein>
<reference evidence="4" key="2">
    <citation type="submission" date="2020-11" db="EMBL/GenBank/DDBJ databases">
        <authorList>
            <person name="McCartney M.A."/>
            <person name="Auch B."/>
            <person name="Kono T."/>
            <person name="Mallez S."/>
            <person name="Becker A."/>
            <person name="Gohl D.M."/>
            <person name="Silverstein K.A.T."/>
            <person name="Koren S."/>
            <person name="Bechman K.B."/>
            <person name="Herman A."/>
            <person name="Abrahante J.E."/>
            <person name="Garbe J."/>
        </authorList>
    </citation>
    <scope>NUCLEOTIDE SEQUENCE</scope>
    <source>
        <strain evidence="4">Duluth1</strain>
        <tissue evidence="4">Whole animal</tissue>
    </source>
</reference>
<keyword evidence="2" id="KW-0812">Transmembrane</keyword>
<evidence type="ECO:0000313" key="5">
    <source>
        <dbReference type="Proteomes" id="UP000828390"/>
    </source>
</evidence>
<dbReference type="GO" id="GO:0005164">
    <property type="term" value="F:tumor necrosis factor receptor binding"/>
    <property type="evidence" value="ECO:0007669"/>
    <property type="project" value="InterPro"/>
</dbReference>
<feature type="domain" description="THD" evidence="3">
    <location>
        <begin position="144"/>
        <end position="285"/>
    </location>
</feature>
<dbReference type="GO" id="GO:0006955">
    <property type="term" value="P:immune response"/>
    <property type="evidence" value="ECO:0007669"/>
    <property type="project" value="InterPro"/>
</dbReference>
<comment type="similarity">
    <text evidence="1">Belongs to the tumor necrosis factor family.</text>
</comment>
<dbReference type="GO" id="GO:0016020">
    <property type="term" value="C:membrane"/>
    <property type="evidence" value="ECO:0007669"/>
    <property type="project" value="InterPro"/>
</dbReference>
<evidence type="ECO:0000256" key="2">
    <source>
        <dbReference type="SAM" id="Phobius"/>
    </source>
</evidence>
<keyword evidence="2" id="KW-1133">Transmembrane helix</keyword>